<name>X1AP05_9ZZZZ</name>
<gene>
    <name evidence="2" type="ORF">S01H4_28342</name>
</gene>
<sequence>MEFYRQTKDIETLRKILGHSYTATTSIYITLANVDIEKAMNVFIPIV</sequence>
<dbReference type="EMBL" id="BART01014071">
    <property type="protein sequence ID" value="GAG84475.1"/>
    <property type="molecule type" value="Genomic_DNA"/>
</dbReference>
<reference evidence="2" key="1">
    <citation type="journal article" date="2014" name="Front. Microbiol.">
        <title>High frequency of phylogenetically diverse reductive dehalogenase-homologous genes in deep subseafloor sedimentary metagenomes.</title>
        <authorList>
            <person name="Kawai M."/>
            <person name="Futagami T."/>
            <person name="Toyoda A."/>
            <person name="Takaki Y."/>
            <person name="Nishi S."/>
            <person name="Hori S."/>
            <person name="Arai W."/>
            <person name="Tsubouchi T."/>
            <person name="Morono Y."/>
            <person name="Uchiyama I."/>
            <person name="Ito T."/>
            <person name="Fujiyama A."/>
            <person name="Inagaki F."/>
            <person name="Takami H."/>
        </authorList>
    </citation>
    <scope>NUCLEOTIDE SEQUENCE</scope>
    <source>
        <strain evidence="2">Expedition CK06-06</strain>
    </source>
</reference>
<dbReference type="AlphaFoldDB" id="X1AP05"/>
<dbReference type="GO" id="GO:0003677">
    <property type="term" value="F:DNA binding"/>
    <property type="evidence" value="ECO:0007669"/>
    <property type="project" value="InterPro"/>
</dbReference>
<dbReference type="GO" id="GO:0006310">
    <property type="term" value="P:DNA recombination"/>
    <property type="evidence" value="ECO:0007669"/>
    <property type="project" value="UniProtKB-KW"/>
</dbReference>
<protein>
    <recommendedName>
        <fullName evidence="3">Tyr recombinase domain-containing protein</fullName>
    </recommendedName>
</protein>
<comment type="caution">
    <text evidence="2">The sequence shown here is derived from an EMBL/GenBank/DDBJ whole genome shotgun (WGS) entry which is preliminary data.</text>
</comment>
<organism evidence="2">
    <name type="scientific">marine sediment metagenome</name>
    <dbReference type="NCBI Taxonomy" id="412755"/>
    <lineage>
        <taxon>unclassified sequences</taxon>
        <taxon>metagenomes</taxon>
        <taxon>ecological metagenomes</taxon>
    </lineage>
</organism>
<dbReference type="SUPFAM" id="SSF56349">
    <property type="entry name" value="DNA breaking-rejoining enzymes"/>
    <property type="match status" value="1"/>
</dbReference>
<evidence type="ECO:0000256" key="1">
    <source>
        <dbReference type="ARBA" id="ARBA00023172"/>
    </source>
</evidence>
<keyword evidence="1" id="KW-0233">DNA recombination</keyword>
<proteinExistence type="predicted"/>
<dbReference type="InterPro" id="IPR011010">
    <property type="entry name" value="DNA_brk_join_enz"/>
</dbReference>
<dbReference type="Gene3D" id="1.10.443.10">
    <property type="entry name" value="Intergrase catalytic core"/>
    <property type="match status" value="1"/>
</dbReference>
<evidence type="ECO:0000313" key="2">
    <source>
        <dbReference type="EMBL" id="GAG84475.1"/>
    </source>
</evidence>
<dbReference type="GO" id="GO:0015074">
    <property type="term" value="P:DNA integration"/>
    <property type="evidence" value="ECO:0007669"/>
    <property type="project" value="InterPro"/>
</dbReference>
<dbReference type="InterPro" id="IPR013762">
    <property type="entry name" value="Integrase-like_cat_sf"/>
</dbReference>
<evidence type="ECO:0008006" key="3">
    <source>
        <dbReference type="Google" id="ProtNLM"/>
    </source>
</evidence>
<accession>X1AP05</accession>